<gene>
    <name evidence="1" type="ORF">AWC22_04025</name>
</gene>
<dbReference type="Proteomes" id="UP000193087">
    <property type="component" value="Unassembled WGS sequence"/>
</dbReference>
<evidence type="ECO:0000313" key="1">
    <source>
        <dbReference type="EMBL" id="ORW62825.1"/>
    </source>
</evidence>
<dbReference type="STRING" id="486698.AWC22_04025"/>
<organism evidence="1 2">
    <name type="scientific">Mycobacterium riyadhense</name>
    <dbReference type="NCBI Taxonomy" id="486698"/>
    <lineage>
        <taxon>Bacteria</taxon>
        <taxon>Bacillati</taxon>
        <taxon>Actinomycetota</taxon>
        <taxon>Actinomycetes</taxon>
        <taxon>Mycobacteriales</taxon>
        <taxon>Mycobacteriaceae</taxon>
        <taxon>Mycobacterium</taxon>
    </lineage>
</organism>
<accession>A0A1X2BGN2</accession>
<protein>
    <submittedName>
        <fullName evidence="1">Uncharacterized protein</fullName>
    </submittedName>
</protein>
<reference evidence="1 2" key="1">
    <citation type="submission" date="2016-01" db="EMBL/GenBank/DDBJ databases">
        <title>The new phylogeny of the genus Mycobacterium.</title>
        <authorList>
            <person name="Tarcisio F."/>
            <person name="Conor M."/>
            <person name="Antonella G."/>
            <person name="Elisabetta G."/>
            <person name="Giulia F.S."/>
            <person name="Sara T."/>
            <person name="Anna F."/>
            <person name="Clotilde B."/>
            <person name="Roberto B."/>
            <person name="Veronica D.S."/>
            <person name="Fabio R."/>
            <person name="Monica P."/>
            <person name="Olivier J."/>
            <person name="Enrico T."/>
            <person name="Nicola S."/>
        </authorList>
    </citation>
    <scope>NUCLEOTIDE SEQUENCE [LARGE SCALE GENOMIC DNA]</scope>
    <source>
        <strain evidence="1 2">DSM 45176</strain>
    </source>
</reference>
<evidence type="ECO:0000313" key="2">
    <source>
        <dbReference type="Proteomes" id="UP000193087"/>
    </source>
</evidence>
<proteinExistence type="predicted"/>
<name>A0A1X2BGN2_9MYCO</name>
<dbReference type="AlphaFoldDB" id="A0A1X2BGN2"/>
<sequence>MVGAAAEDGLPLGVESEGAQAAHVIASVTASAKPTRADLYSAIARHAHTSQRLQGAKRPQISSG</sequence>
<comment type="caution">
    <text evidence="1">The sequence shown here is derived from an EMBL/GenBank/DDBJ whole genome shotgun (WGS) entry which is preliminary data.</text>
</comment>
<dbReference type="EMBL" id="LQPQ01000224">
    <property type="protein sequence ID" value="ORW62825.1"/>
    <property type="molecule type" value="Genomic_DNA"/>
</dbReference>
<keyword evidence="2" id="KW-1185">Reference proteome</keyword>